<evidence type="ECO:0000256" key="1">
    <source>
        <dbReference type="SAM" id="Phobius"/>
    </source>
</evidence>
<gene>
    <name evidence="2" type="ORF">OESDEN_23483</name>
</gene>
<accession>A0A0B1S078</accession>
<keyword evidence="1" id="KW-0472">Membrane</keyword>
<keyword evidence="3" id="KW-1185">Reference proteome</keyword>
<evidence type="ECO:0000313" key="3">
    <source>
        <dbReference type="Proteomes" id="UP000053660"/>
    </source>
</evidence>
<dbReference type="Gene3D" id="1.20.1070.10">
    <property type="entry name" value="Rhodopsin 7-helix transmembrane proteins"/>
    <property type="match status" value="1"/>
</dbReference>
<feature type="transmembrane region" description="Helical" evidence="1">
    <location>
        <begin position="52"/>
        <end position="78"/>
    </location>
</feature>
<dbReference type="Proteomes" id="UP000053660">
    <property type="component" value="Unassembled WGS sequence"/>
</dbReference>
<protein>
    <submittedName>
        <fullName evidence="2">Uncharacterized protein</fullName>
    </submittedName>
</protein>
<sequence length="156" mass="17414">MTAAMHGEVKQVFISGVTVFTMLILICYVLFSIILKKIEITDKNLKSVYRSLILISLTFALGFGTSATVTFVSAALLIDINDLSVTLLGGTFINLSMSSNFFIYYIVSEQYRESFDRYLHIGMLKKTAGKQKLVDALPLHLFTTTTSKSNFAWKST</sequence>
<dbReference type="Pfam" id="PF10320">
    <property type="entry name" value="7TM_GPCR_Srsx"/>
    <property type="match status" value="1"/>
</dbReference>
<dbReference type="AlphaFoldDB" id="A0A0B1S078"/>
<dbReference type="OrthoDB" id="5820127at2759"/>
<dbReference type="InterPro" id="IPR019424">
    <property type="entry name" value="7TM_GPCR_Srsx"/>
</dbReference>
<dbReference type="EMBL" id="KN611300">
    <property type="protein sequence ID" value="KHJ76897.1"/>
    <property type="molecule type" value="Genomic_DNA"/>
</dbReference>
<name>A0A0B1S078_OESDE</name>
<reference evidence="2 3" key="1">
    <citation type="submission" date="2014-03" db="EMBL/GenBank/DDBJ databases">
        <title>Draft genome of the hookworm Oesophagostomum dentatum.</title>
        <authorList>
            <person name="Mitreva M."/>
        </authorList>
    </citation>
    <scope>NUCLEOTIDE SEQUENCE [LARGE SCALE GENOMIC DNA]</scope>
    <source>
        <strain evidence="2 3">OD-Hann</strain>
    </source>
</reference>
<keyword evidence="1" id="KW-1133">Transmembrane helix</keyword>
<keyword evidence="1" id="KW-0812">Transmembrane</keyword>
<organism evidence="2 3">
    <name type="scientific">Oesophagostomum dentatum</name>
    <name type="common">Nodular worm</name>
    <dbReference type="NCBI Taxonomy" id="61180"/>
    <lineage>
        <taxon>Eukaryota</taxon>
        <taxon>Metazoa</taxon>
        <taxon>Ecdysozoa</taxon>
        <taxon>Nematoda</taxon>
        <taxon>Chromadorea</taxon>
        <taxon>Rhabditida</taxon>
        <taxon>Rhabditina</taxon>
        <taxon>Rhabditomorpha</taxon>
        <taxon>Strongyloidea</taxon>
        <taxon>Strongylidae</taxon>
        <taxon>Oesophagostomum</taxon>
    </lineage>
</organism>
<dbReference type="SUPFAM" id="SSF81321">
    <property type="entry name" value="Family A G protein-coupled receptor-like"/>
    <property type="match status" value="1"/>
</dbReference>
<feature type="transmembrane region" description="Helical" evidence="1">
    <location>
        <begin position="84"/>
        <end position="107"/>
    </location>
</feature>
<evidence type="ECO:0000313" key="2">
    <source>
        <dbReference type="EMBL" id="KHJ76897.1"/>
    </source>
</evidence>
<proteinExistence type="predicted"/>
<feature type="transmembrane region" description="Helical" evidence="1">
    <location>
        <begin position="12"/>
        <end position="31"/>
    </location>
</feature>